<dbReference type="AlphaFoldDB" id="A0AB74K7E4"/>
<name>A0AB74K7E4_AURPU</name>
<protein>
    <recommendedName>
        <fullName evidence="18">Acireductone dioxygenase</fullName>
    </recommendedName>
    <alternativeName>
        <fullName evidence="18">Acireductone dioxygenase (Fe(2+)-requiring)</fullName>
        <shortName evidence="18">ARD'</shortName>
        <shortName evidence="18">Fe-ARD</shortName>
        <ecNumber evidence="18">1.13.11.54</ecNumber>
    </alternativeName>
    <alternativeName>
        <fullName evidence="18">Acireductone dioxygenase (Ni(2+)-requiring)</fullName>
        <shortName evidence="18">ARD</shortName>
        <shortName evidence="18">Ni-ARD</shortName>
        <ecNumber evidence="18">1.13.11.53</ecNumber>
    </alternativeName>
</protein>
<dbReference type="Pfam" id="PF03079">
    <property type="entry name" value="ARD"/>
    <property type="match status" value="1"/>
</dbReference>
<organism evidence="22 23">
    <name type="scientific">Aureobasidium pullulans</name>
    <name type="common">Black yeast</name>
    <name type="synonym">Pullularia pullulans</name>
    <dbReference type="NCBI Taxonomy" id="5580"/>
    <lineage>
        <taxon>Eukaryota</taxon>
        <taxon>Fungi</taxon>
        <taxon>Dikarya</taxon>
        <taxon>Ascomycota</taxon>
        <taxon>Pezizomycotina</taxon>
        <taxon>Dothideomycetes</taxon>
        <taxon>Dothideomycetidae</taxon>
        <taxon>Dothideales</taxon>
        <taxon>Saccotheciaceae</taxon>
        <taxon>Aureobasidium</taxon>
    </lineage>
</organism>
<feature type="binding site" evidence="18">
    <location>
        <position position="616"/>
    </location>
    <ligand>
        <name>Fe(2+)</name>
        <dbReference type="ChEBI" id="CHEBI:29033"/>
        <note>for iron-dependent acireductone dioxygenase activity</note>
    </ligand>
</feature>
<feature type="transmembrane region" description="Helical" evidence="20">
    <location>
        <begin position="58"/>
        <end position="77"/>
    </location>
</feature>
<evidence type="ECO:0000313" key="22">
    <source>
        <dbReference type="EMBL" id="THX35777.1"/>
    </source>
</evidence>
<evidence type="ECO:0000256" key="5">
    <source>
        <dbReference type="ARBA" id="ARBA00022605"/>
    </source>
</evidence>
<keyword evidence="13 18" id="KW-0560">Oxidoreductase</keyword>
<evidence type="ECO:0000256" key="18">
    <source>
        <dbReference type="HAMAP-Rule" id="MF_03154"/>
    </source>
</evidence>
<evidence type="ECO:0000256" key="11">
    <source>
        <dbReference type="ARBA" id="ARBA00022964"/>
    </source>
</evidence>
<gene>
    <name evidence="18" type="primary">ADI1</name>
    <name evidence="22" type="ORF">D6D12_00112</name>
</gene>
<keyword evidence="11 18" id="KW-0223">Dioxygenase</keyword>
<dbReference type="EMBL" id="QZAT01000001">
    <property type="protein sequence ID" value="THX35777.1"/>
    <property type="molecule type" value="Genomic_DNA"/>
</dbReference>
<feature type="binding site" evidence="18">
    <location>
        <position position="614"/>
    </location>
    <ligand>
        <name>Ni(2+)</name>
        <dbReference type="ChEBI" id="CHEBI:49786"/>
        <note>for nickel-dependent acireductone dioxygenase activity</note>
    </ligand>
</feature>
<feature type="region of interest" description="Disordered" evidence="19">
    <location>
        <begin position="503"/>
        <end position="527"/>
    </location>
</feature>
<dbReference type="Proteomes" id="UP000310374">
    <property type="component" value="Unassembled WGS sequence"/>
</dbReference>
<evidence type="ECO:0000256" key="12">
    <source>
        <dbReference type="ARBA" id="ARBA00022989"/>
    </source>
</evidence>
<dbReference type="EC" id="1.13.11.54" evidence="18"/>
<comment type="caution">
    <text evidence="22">The sequence shown here is derived from an EMBL/GenBank/DDBJ whole genome shotgun (WGS) entry which is preliminary data.</text>
</comment>
<keyword evidence="6 22" id="KW-0328">Glycosyltransferase</keyword>
<dbReference type="GO" id="GO:0005506">
    <property type="term" value="F:iron ion binding"/>
    <property type="evidence" value="ECO:0007669"/>
    <property type="project" value="UniProtKB-UniRule"/>
</dbReference>
<keyword evidence="8 20" id="KW-0812">Transmembrane</keyword>
<comment type="subcellular location">
    <subcellularLocation>
        <location evidence="18">Cytoplasm</location>
    </subcellularLocation>
    <subcellularLocation>
        <location evidence="18">Nucleus</location>
    </subcellularLocation>
    <subcellularLocation>
        <location evidence="2">Endoplasmic reticulum membrane</location>
        <topology evidence="2">Multi-pass membrane protein</topology>
    </subcellularLocation>
</comment>
<evidence type="ECO:0000256" key="17">
    <source>
        <dbReference type="ARBA" id="ARBA00023242"/>
    </source>
</evidence>
<dbReference type="GO" id="GO:0016757">
    <property type="term" value="F:glycosyltransferase activity"/>
    <property type="evidence" value="ECO:0007669"/>
    <property type="project" value="UniProtKB-KW"/>
</dbReference>
<dbReference type="GO" id="GO:0019509">
    <property type="term" value="P:L-methionine salvage from methylthioadenosine"/>
    <property type="evidence" value="ECO:0007669"/>
    <property type="project" value="UniProtKB-UniRule"/>
</dbReference>
<dbReference type="HAMAP" id="MF_03154">
    <property type="entry name" value="Salvage_MtnD_euk"/>
    <property type="match status" value="1"/>
</dbReference>
<feature type="binding site" evidence="18">
    <location>
        <position position="620"/>
    </location>
    <ligand>
        <name>Fe(2+)</name>
        <dbReference type="ChEBI" id="CHEBI:29033"/>
        <note>for iron-dependent acireductone dioxygenase activity</note>
    </ligand>
</feature>
<feature type="binding site" evidence="18">
    <location>
        <position position="614"/>
    </location>
    <ligand>
        <name>Fe(2+)</name>
        <dbReference type="ChEBI" id="CHEBI:29033"/>
        <note>for iron-dependent acireductone dioxygenase activity</note>
    </ligand>
</feature>
<feature type="signal peptide" evidence="21">
    <location>
        <begin position="1"/>
        <end position="23"/>
    </location>
</feature>
<dbReference type="GO" id="GO:0010309">
    <property type="term" value="F:acireductone dioxygenase [iron(II)-requiring] activity"/>
    <property type="evidence" value="ECO:0007669"/>
    <property type="project" value="UniProtKB-UniRule"/>
</dbReference>
<dbReference type="PANTHER" id="PTHR23418">
    <property type="entry name" value="ACIREDUCTONE DIOXYGENASE"/>
    <property type="match status" value="1"/>
</dbReference>
<dbReference type="Pfam" id="PF03901">
    <property type="entry name" value="Glyco_transf_22"/>
    <property type="match status" value="1"/>
</dbReference>
<dbReference type="SUPFAM" id="SSF51182">
    <property type="entry name" value="RmlC-like cupins"/>
    <property type="match status" value="1"/>
</dbReference>
<keyword evidence="16 18" id="KW-0486">Methionine biosynthesis</keyword>
<feature type="binding site" evidence="18">
    <location>
        <position position="620"/>
    </location>
    <ligand>
        <name>Ni(2+)</name>
        <dbReference type="ChEBI" id="CHEBI:49786"/>
        <note>for nickel-dependent acireductone dioxygenase activity</note>
    </ligand>
</feature>
<evidence type="ECO:0000256" key="1">
    <source>
        <dbReference type="ARBA" id="ARBA00000428"/>
    </source>
</evidence>
<dbReference type="GO" id="GO:0016151">
    <property type="term" value="F:nickel cation binding"/>
    <property type="evidence" value="ECO:0007669"/>
    <property type="project" value="UniProtKB-UniRule"/>
</dbReference>
<dbReference type="GO" id="GO:0005789">
    <property type="term" value="C:endoplasmic reticulum membrane"/>
    <property type="evidence" value="ECO:0007669"/>
    <property type="project" value="UniProtKB-SubCell"/>
</dbReference>
<feature type="transmembrane region" description="Helical" evidence="20">
    <location>
        <begin position="140"/>
        <end position="157"/>
    </location>
</feature>
<comment type="cofactor">
    <cofactor evidence="18">
        <name>Fe(2+)</name>
        <dbReference type="ChEBI" id="CHEBI:29033"/>
    </cofactor>
    <cofactor evidence="18">
        <name>Ni(2+)</name>
        <dbReference type="ChEBI" id="CHEBI:49786"/>
    </cofactor>
    <text evidence="18">Binds either 1 Fe or Ni cation per monomer. Iron-binding promotes an acireductone dioxygenase reaction producing 2-keto-4-methylthiobutyrate, while nickel-binding promotes an acireductone dioxygenase reaction producing 3-(methylsulfanyl)propanoate.</text>
</comment>
<dbReference type="GO" id="GO:0010308">
    <property type="term" value="F:acireductone dioxygenase (Ni2+-requiring) activity"/>
    <property type="evidence" value="ECO:0007669"/>
    <property type="project" value="UniProtKB-UniRule"/>
</dbReference>
<feature type="transmembrane region" description="Helical" evidence="20">
    <location>
        <begin position="169"/>
        <end position="189"/>
    </location>
</feature>
<evidence type="ECO:0000313" key="23">
    <source>
        <dbReference type="Proteomes" id="UP000310374"/>
    </source>
</evidence>
<evidence type="ECO:0000256" key="20">
    <source>
        <dbReference type="SAM" id="Phobius"/>
    </source>
</evidence>
<dbReference type="InterPro" id="IPR014710">
    <property type="entry name" value="RmlC-like_jellyroll"/>
</dbReference>
<keyword evidence="7" id="KW-0808">Transferase</keyword>
<evidence type="ECO:0000256" key="13">
    <source>
        <dbReference type="ARBA" id="ARBA00023002"/>
    </source>
</evidence>
<keyword evidence="5 18" id="KW-0028">Amino-acid biosynthesis</keyword>
<evidence type="ECO:0000256" key="2">
    <source>
        <dbReference type="ARBA" id="ARBA00004477"/>
    </source>
</evidence>
<dbReference type="PANTHER" id="PTHR23418:SF0">
    <property type="entry name" value="ACIREDUCTONE DIOXYGENASE"/>
    <property type="match status" value="1"/>
</dbReference>
<feature type="transmembrane region" description="Helical" evidence="20">
    <location>
        <begin position="342"/>
        <end position="361"/>
    </location>
</feature>
<feature type="compositionally biased region" description="Polar residues" evidence="19">
    <location>
        <begin position="518"/>
        <end position="527"/>
    </location>
</feature>
<sequence>MWRRTYLFLVVLRLYLALSPSYIHPDEHFQGPEVIAGRVFGYASHLTWEFTSDSPIRSVFPLWIFYGLPLTLLRWICDGIGYQSISPATVYYTLRALMFVLSFVLEDWALDELIHVPRQRRAAQMLVASSYVTWTFQNHTFSNSVETLIVLWCLVLINRIKEDKAHTRALPSALLAFLCVLGTFNRITFPPFVMIPLLQLVPHFRHRPVSLLVMILSAAATLLFAVITDTEWFLQKPVHLSQLREIAIVTPLNNLLYNMDSSNLAKHGLHPYYQHVVANLPQLLGPALPLIFFSCRMGMPMYSAGFGIFALSCLKHQEARFLLPAVPLILSSISIPRRMRNVWISVWIIFNVCLGLLMGVFHQGGVVPAQLWVGKQEGIQQAFWWKTYSPPTYLLGDNHQGLVTRDLMGMRGDSLIEELKAEVECDAKSTTLLLAPLSATFLDTFTSNNTTSEIALEEVWRYRNHLNLDDMDFGDDGVLPTLKRMIGRRGIGAWKCKKSIVTDERGKQNRKAPPRSLLQPTTIPTYHQPNTPAIMKAYWYDNIEGDQRLPHDSGRPVTPSDLSKLGIICHNFPSLDDVNELASSRNYKNRDEVTISPTTLPNYEEKVKVFFHEHLHEDEEIRYILDGAGYFDVRSEGDDWIRLKLEKGDLAIMPAGIYHRFTVDDKNYTKAMRLFKDEPKWTPLQRGAETDENNFRKEYLKSREEGTILSA</sequence>
<evidence type="ECO:0000256" key="19">
    <source>
        <dbReference type="SAM" id="MobiDB-lite"/>
    </source>
</evidence>
<keyword evidence="9 18" id="KW-0479">Metal-binding</keyword>
<feature type="binding site" evidence="18">
    <location>
        <position position="659"/>
    </location>
    <ligand>
        <name>Ni(2+)</name>
        <dbReference type="ChEBI" id="CHEBI:49786"/>
        <note>for nickel-dependent acireductone dioxygenase activity</note>
    </ligand>
</feature>
<keyword evidence="12 20" id="KW-1133">Transmembrane helix</keyword>
<dbReference type="EC" id="1.13.11.53" evidence="18"/>
<feature type="binding site" evidence="18">
    <location>
        <position position="616"/>
    </location>
    <ligand>
        <name>Ni(2+)</name>
        <dbReference type="ChEBI" id="CHEBI:49786"/>
        <note>for nickel-dependent acireductone dioxygenase activity</note>
    </ligand>
</feature>
<feature type="binding site" evidence="18">
    <location>
        <position position="659"/>
    </location>
    <ligand>
        <name>Fe(2+)</name>
        <dbReference type="ChEBI" id="CHEBI:29033"/>
        <note>for iron-dependent acireductone dioxygenase activity</note>
    </ligand>
</feature>
<keyword evidence="3 18" id="KW-0963">Cytoplasm</keyword>
<evidence type="ECO:0000256" key="3">
    <source>
        <dbReference type="ARBA" id="ARBA00022490"/>
    </source>
</evidence>
<comment type="function">
    <text evidence="18">Catalyzes 2 different reactions between oxygen and the acireductone 1,2-dihydroxy-3-keto-5-methylthiopentene (DHK-MTPene) depending upon the metal bound in the active site. Fe-containing acireductone dioxygenase (Fe-ARD) produces formate and 2-keto-4-methylthiobutyrate (KMTB), the alpha-ketoacid precursor of methionine in the methionine recycle pathway. Ni-containing acireductone dioxygenase (Ni-ARD) produces methylthiopropionate, carbon monoxide and formate, and does not lie on the methionine recycle pathway.</text>
</comment>
<comment type="catalytic activity">
    <reaction evidence="1 18">
        <text>1,2-dihydroxy-5-(methylsulfanyl)pent-1-en-3-one + O2 = 4-methylsulfanyl-2-oxobutanoate + formate + 2 H(+)</text>
        <dbReference type="Rhea" id="RHEA:24504"/>
        <dbReference type="ChEBI" id="CHEBI:15378"/>
        <dbReference type="ChEBI" id="CHEBI:15379"/>
        <dbReference type="ChEBI" id="CHEBI:15740"/>
        <dbReference type="ChEBI" id="CHEBI:16723"/>
        <dbReference type="ChEBI" id="CHEBI:49252"/>
        <dbReference type="EC" id="1.13.11.54"/>
    </reaction>
</comment>
<keyword evidence="4 18" id="KW-0533">Nickel</keyword>
<dbReference type="InterPro" id="IPR027496">
    <property type="entry name" value="ARD_euk"/>
</dbReference>
<proteinExistence type="inferred from homology"/>
<evidence type="ECO:0000256" key="8">
    <source>
        <dbReference type="ARBA" id="ARBA00022692"/>
    </source>
</evidence>
<dbReference type="InterPro" id="IPR004313">
    <property type="entry name" value="ARD"/>
</dbReference>
<feature type="transmembrane region" description="Helical" evidence="20">
    <location>
        <begin position="209"/>
        <end position="227"/>
    </location>
</feature>
<keyword evidence="21" id="KW-0732">Signal</keyword>
<dbReference type="InterPro" id="IPR011051">
    <property type="entry name" value="RmlC_Cupin_sf"/>
</dbReference>
<dbReference type="GO" id="GO:0005634">
    <property type="term" value="C:nucleus"/>
    <property type="evidence" value="ECO:0007669"/>
    <property type="project" value="UniProtKB-SubCell"/>
</dbReference>
<dbReference type="FunFam" id="2.60.120.10:FF:000079">
    <property type="entry name" value="1,2-dihydroxy-3-keto-5-methylthiopentene dioxygenase"/>
    <property type="match status" value="1"/>
</dbReference>
<evidence type="ECO:0000256" key="15">
    <source>
        <dbReference type="ARBA" id="ARBA00023136"/>
    </source>
</evidence>
<evidence type="ECO:0000256" key="9">
    <source>
        <dbReference type="ARBA" id="ARBA00022723"/>
    </source>
</evidence>
<keyword evidence="14 18" id="KW-0408">Iron</keyword>
<dbReference type="Gene3D" id="2.60.120.10">
    <property type="entry name" value="Jelly Rolls"/>
    <property type="match status" value="1"/>
</dbReference>
<comment type="catalytic activity">
    <reaction evidence="18">
        <text>1,2-dihydroxy-5-(methylsulfanyl)pent-1-en-3-one + O2 = 3-(methylsulfanyl)propanoate + CO + formate + 2 H(+)</text>
        <dbReference type="Rhea" id="RHEA:14161"/>
        <dbReference type="ChEBI" id="CHEBI:15378"/>
        <dbReference type="ChEBI" id="CHEBI:15379"/>
        <dbReference type="ChEBI" id="CHEBI:15740"/>
        <dbReference type="ChEBI" id="CHEBI:17245"/>
        <dbReference type="ChEBI" id="CHEBI:49016"/>
        <dbReference type="ChEBI" id="CHEBI:49252"/>
        <dbReference type="EC" id="1.13.11.53"/>
    </reaction>
</comment>
<evidence type="ECO:0000256" key="7">
    <source>
        <dbReference type="ARBA" id="ARBA00022679"/>
    </source>
</evidence>
<evidence type="ECO:0000256" key="4">
    <source>
        <dbReference type="ARBA" id="ARBA00022596"/>
    </source>
</evidence>
<evidence type="ECO:0000256" key="21">
    <source>
        <dbReference type="SAM" id="SignalP"/>
    </source>
</evidence>
<keyword evidence="15 20" id="KW-0472">Membrane</keyword>
<dbReference type="CDD" id="cd02232">
    <property type="entry name" value="cupin_ARD"/>
    <property type="match status" value="1"/>
</dbReference>
<accession>A0AB74K7E4</accession>
<feature type="transmembrane region" description="Helical" evidence="20">
    <location>
        <begin position="89"/>
        <end position="105"/>
    </location>
</feature>
<evidence type="ECO:0000256" key="14">
    <source>
        <dbReference type="ARBA" id="ARBA00023004"/>
    </source>
</evidence>
<evidence type="ECO:0000256" key="10">
    <source>
        <dbReference type="ARBA" id="ARBA00022824"/>
    </source>
</evidence>
<reference evidence="22 23" key="1">
    <citation type="submission" date="2018-10" db="EMBL/GenBank/DDBJ databases">
        <title>Fifty Aureobasidium pullulans genomes reveal a recombining polyextremotolerant generalist.</title>
        <authorList>
            <person name="Gostincar C."/>
            <person name="Turk M."/>
            <person name="Zajc J."/>
            <person name="Gunde-Cimerman N."/>
        </authorList>
    </citation>
    <scope>NUCLEOTIDE SEQUENCE [LARGE SCALE GENOMIC DNA]</scope>
    <source>
        <strain evidence="22 23">EXF-10081</strain>
    </source>
</reference>
<keyword evidence="10" id="KW-0256">Endoplasmic reticulum</keyword>
<comment type="similarity">
    <text evidence="18">Belongs to the acireductone dioxygenase (ARD) family.</text>
</comment>
<dbReference type="InterPro" id="IPR005599">
    <property type="entry name" value="GPI_mannosylTrfase"/>
</dbReference>
<comment type="pathway">
    <text evidence="18">Amino-acid biosynthesis; L-methionine biosynthesis via salvage pathway; L-methionine from S-methyl-5-thio-alpha-D-ribose 1-phosphate: step 5/6.</text>
</comment>
<evidence type="ECO:0000256" key="6">
    <source>
        <dbReference type="ARBA" id="ARBA00022676"/>
    </source>
</evidence>
<evidence type="ECO:0000256" key="16">
    <source>
        <dbReference type="ARBA" id="ARBA00023167"/>
    </source>
</evidence>
<keyword evidence="17 18" id="KW-0539">Nucleus</keyword>
<feature type="chain" id="PRO_5044490301" description="Acireductone dioxygenase" evidence="21">
    <location>
        <begin position="24"/>
        <end position="711"/>
    </location>
</feature>